<dbReference type="PANTHER" id="PTHR30146">
    <property type="entry name" value="LACI-RELATED TRANSCRIPTIONAL REPRESSOR"/>
    <property type="match status" value="1"/>
</dbReference>
<dbReference type="PROSITE" id="PS50932">
    <property type="entry name" value="HTH_LACI_2"/>
    <property type="match status" value="1"/>
</dbReference>
<reference evidence="5 6" key="1">
    <citation type="submission" date="2019-07" db="EMBL/GenBank/DDBJ databases">
        <title>Genome sequence of Acholeplasma laidlawii strain with increased resistance to erythromycin.</title>
        <authorList>
            <person name="Medvedeva E.S."/>
            <person name="Baranova N.B."/>
            <person name="Siniagina M.N."/>
            <person name="Mouzykantov A."/>
            <person name="Chernova O.A."/>
            <person name="Chernov V.M."/>
        </authorList>
    </citation>
    <scope>NUCLEOTIDE SEQUENCE [LARGE SCALE GENOMIC DNA]</scope>
    <source>
        <strain evidence="5 6">PG8REry</strain>
    </source>
</reference>
<dbReference type="Pfam" id="PF13377">
    <property type="entry name" value="Peripla_BP_3"/>
    <property type="match status" value="1"/>
</dbReference>
<dbReference type="SUPFAM" id="SSF47413">
    <property type="entry name" value="lambda repressor-like DNA-binding domains"/>
    <property type="match status" value="1"/>
</dbReference>
<dbReference type="Gene3D" id="3.40.50.2300">
    <property type="match status" value="2"/>
</dbReference>
<dbReference type="GO" id="GO:0000976">
    <property type="term" value="F:transcription cis-regulatory region binding"/>
    <property type="evidence" value="ECO:0007669"/>
    <property type="project" value="TreeGrafter"/>
</dbReference>
<dbReference type="AlphaFoldDB" id="A0A553II19"/>
<dbReference type="Proteomes" id="UP000315938">
    <property type="component" value="Unassembled WGS sequence"/>
</dbReference>
<evidence type="ECO:0000259" key="4">
    <source>
        <dbReference type="PROSITE" id="PS50932"/>
    </source>
</evidence>
<dbReference type="OMA" id="HRCGALI"/>
<name>A0A553II19_ACHLA</name>
<dbReference type="SUPFAM" id="SSF53822">
    <property type="entry name" value="Periplasmic binding protein-like I"/>
    <property type="match status" value="1"/>
</dbReference>
<protein>
    <submittedName>
        <fullName evidence="5">LacI family transcriptional regulator</fullName>
    </submittedName>
</protein>
<comment type="caution">
    <text evidence="5">The sequence shown here is derived from an EMBL/GenBank/DDBJ whole genome shotgun (WGS) entry which is preliminary data.</text>
</comment>
<dbReference type="InterPro" id="IPR028082">
    <property type="entry name" value="Peripla_BP_I"/>
</dbReference>
<accession>A0A553II19</accession>
<dbReference type="SMART" id="SM00354">
    <property type="entry name" value="HTH_LACI"/>
    <property type="match status" value="1"/>
</dbReference>
<keyword evidence="3" id="KW-0804">Transcription</keyword>
<evidence type="ECO:0000313" key="5">
    <source>
        <dbReference type="EMBL" id="TRX99839.1"/>
    </source>
</evidence>
<dbReference type="CDD" id="cd01392">
    <property type="entry name" value="HTH_LacI"/>
    <property type="match status" value="1"/>
</dbReference>
<organism evidence="5 6">
    <name type="scientific">Acholeplasma laidlawii</name>
    <dbReference type="NCBI Taxonomy" id="2148"/>
    <lineage>
        <taxon>Bacteria</taxon>
        <taxon>Bacillati</taxon>
        <taxon>Mycoplasmatota</taxon>
        <taxon>Mollicutes</taxon>
        <taxon>Acholeplasmatales</taxon>
        <taxon>Acholeplasmataceae</taxon>
        <taxon>Acholeplasma</taxon>
    </lineage>
</organism>
<evidence type="ECO:0000256" key="3">
    <source>
        <dbReference type="ARBA" id="ARBA00023163"/>
    </source>
</evidence>
<evidence type="ECO:0000256" key="2">
    <source>
        <dbReference type="ARBA" id="ARBA00023125"/>
    </source>
</evidence>
<dbReference type="GeneID" id="41338876"/>
<dbReference type="GO" id="GO:0003700">
    <property type="term" value="F:DNA-binding transcription factor activity"/>
    <property type="evidence" value="ECO:0007669"/>
    <property type="project" value="TreeGrafter"/>
</dbReference>
<evidence type="ECO:0000256" key="1">
    <source>
        <dbReference type="ARBA" id="ARBA00023015"/>
    </source>
</evidence>
<keyword evidence="1" id="KW-0805">Transcription regulation</keyword>
<dbReference type="EMBL" id="VKID01000001">
    <property type="protein sequence ID" value="TRX99839.1"/>
    <property type="molecule type" value="Genomic_DNA"/>
</dbReference>
<dbReference type="InterPro" id="IPR000843">
    <property type="entry name" value="HTH_LacI"/>
</dbReference>
<dbReference type="Gene3D" id="1.10.260.40">
    <property type="entry name" value="lambda repressor-like DNA-binding domains"/>
    <property type="match status" value="1"/>
</dbReference>
<dbReference type="Pfam" id="PF00356">
    <property type="entry name" value="LacI"/>
    <property type="match status" value="1"/>
</dbReference>
<feature type="domain" description="HTH lacI-type" evidence="4">
    <location>
        <begin position="2"/>
        <end position="56"/>
    </location>
</feature>
<gene>
    <name evidence="5" type="ORF">FNV44_02025</name>
</gene>
<dbReference type="CDD" id="cd06267">
    <property type="entry name" value="PBP1_LacI_sugar_binding-like"/>
    <property type="match status" value="1"/>
</dbReference>
<keyword evidence="2" id="KW-0238">DNA-binding</keyword>
<dbReference type="PANTHER" id="PTHR30146:SF109">
    <property type="entry name" value="HTH-TYPE TRANSCRIPTIONAL REGULATOR GALS"/>
    <property type="match status" value="1"/>
</dbReference>
<dbReference type="InterPro" id="IPR010982">
    <property type="entry name" value="Lambda_DNA-bd_dom_sf"/>
</dbReference>
<dbReference type="InterPro" id="IPR046335">
    <property type="entry name" value="LacI/GalR-like_sensor"/>
</dbReference>
<sequence length="335" mass="37832">MVTIGEIARAAGVSISTVSKSLNGYKEISDQTRNRVKKIAEQMGYTPNAAAQSLVLKRANTIGIVYEVESGLKNLFFAAVLESFRKHIQSKGYDILLLSNNTESKLDYLKHSHSKNVDAVLVISTDESYEAVKKLFNSDLAVLSLDPKEAIHNTIYSDSYSAIRKSCNYLYELGHRKIAFINGSYQNFIGLERLRGYLDFMKEKGLEPLYLKNRSNESYTFHEGYQTMKALFEAYGLPDAVCTVSDLMAMGAIQFFNNHGYHVPKDVSIIGFDDLDICEITTPQLTTIRQDYEEIGLRASEALIEMLDKHIRMLEPIVIDTKIVVRDSCLKNTKY</sequence>
<evidence type="ECO:0000313" key="6">
    <source>
        <dbReference type="Proteomes" id="UP000315938"/>
    </source>
</evidence>
<dbReference type="RefSeq" id="WP_012242661.1">
    <property type="nucleotide sequence ID" value="NZ_JACAOE010000001.1"/>
</dbReference>
<proteinExistence type="predicted"/>